<sequence>MRLIPCLPVLLAASLAGPAVAETGTQAGFLWAAGPIAEAQRAHFLSIIGWMSVVIVPLFVALPVVLWRYRAGGPGAFRPDWGNSPLGEAVLWGVPALLVAVLGWNLWTETLRMDPYAPLGPDPLVIDVVTWNWGFVFVHGAAGVAEVDRLTIPAGRPVTLRMTSDSVMQSVFIPRLAGQLYAMPGMVTELNLAADGPGTFTGRNSQYNGPGFATQSFDVIALPAGEYDARIAQLAAMEGTLDAAGFDALKGDDAARPQGFGAVSDGFLAEIVGRYADPRMAGMVH</sequence>
<accession>A0A1M6A4B3</accession>
<organism evidence="11 12">
    <name type="scientific">Wenxinia saemankumensis</name>
    <dbReference type="NCBI Taxonomy" id="1447782"/>
    <lineage>
        <taxon>Bacteria</taxon>
        <taxon>Pseudomonadati</taxon>
        <taxon>Pseudomonadota</taxon>
        <taxon>Alphaproteobacteria</taxon>
        <taxon>Rhodobacterales</taxon>
        <taxon>Roseobacteraceae</taxon>
        <taxon>Wenxinia</taxon>
    </lineage>
</organism>
<evidence type="ECO:0000256" key="4">
    <source>
        <dbReference type="ARBA" id="ARBA00022692"/>
    </source>
</evidence>
<dbReference type="GO" id="GO:0042773">
    <property type="term" value="P:ATP synthesis coupled electron transport"/>
    <property type="evidence" value="ECO:0007669"/>
    <property type="project" value="TreeGrafter"/>
</dbReference>
<dbReference type="PANTHER" id="PTHR22888">
    <property type="entry name" value="CYTOCHROME C OXIDASE, SUBUNIT II"/>
    <property type="match status" value="1"/>
</dbReference>
<evidence type="ECO:0000259" key="10">
    <source>
        <dbReference type="PROSITE" id="PS50857"/>
    </source>
</evidence>
<comment type="similarity">
    <text evidence="2">Belongs to the cytochrome c oxidase subunit 2 family.</text>
</comment>
<dbReference type="Pfam" id="PF00116">
    <property type="entry name" value="COX2"/>
    <property type="match status" value="1"/>
</dbReference>
<evidence type="ECO:0000256" key="6">
    <source>
        <dbReference type="ARBA" id="ARBA00022989"/>
    </source>
</evidence>
<dbReference type="PANTHER" id="PTHR22888:SF18">
    <property type="entry name" value="CYTOCHROME BO(3) UBIQUINOL OXIDASE SUBUNIT 2"/>
    <property type="match status" value="1"/>
</dbReference>
<evidence type="ECO:0000256" key="9">
    <source>
        <dbReference type="SAM" id="SignalP"/>
    </source>
</evidence>
<proteinExistence type="inferred from homology"/>
<reference evidence="11 12" key="1">
    <citation type="submission" date="2016-11" db="EMBL/GenBank/DDBJ databases">
        <authorList>
            <person name="Jaros S."/>
            <person name="Januszkiewicz K."/>
            <person name="Wedrychowicz H."/>
        </authorList>
    </citation>
    <scope>NUCLEOTIDE SEQUENCE [LARGE SCALE GENOMIC DNA]</scope>
    <source>
        <strain evidence="11 12">DSM 100565</strain>
    </source>
</reference>
<dbReference type="SUPFAM" id="SSF49503">
    <property type="entry name" value="Cupredoxins"/>
    <property type="match status" value="1"/>
</dbReference>
<keyword evidence="5" id="KW-0249">Electron transport</keyword>
<dbReference type="GO" id="GO:0016020">
    <property type="term" value="C:membrane"/>
    <property type="evidence" value="ECO:0007669"/>
    <property type="project" value="UniProtKB-SubCell"/>
</dbReference>
<name>A0A1M6A4B3_9RHOB</name>
<dbReference type="GO" id="GO:0004129">
    <property type="term" value="F:cytochrome-c oxidase activity"/>
    <property type="evidence" value="ECO:0007669"/>
    <property type="project" value="InterPro"/>
</dbReference>
<feature type="transmembrane region" description="Helical" evidence="8">
    <location>
        <begin position="45"/>
        <end position="69"/>
    </location>
</feature>
<dbReference type="AlphaFoldDB" id="A0A1M6A4B3"/>
<keyword evidence="6 8" id="KW-1133">Transmembrane helix</keyword>
<dbReference type="PROSITE" id="PS50857">
    <property type="entry name" value="COX2_CUA"/>
    <property type="match status" value="1"/>
</dbReference>
<evidence type="ECO:0000256" key="7">
    <source>
        <dbReference type="ARBA" id="ARBA00023136"/>
    </source>
</evidence>
<dbReference type="EMBL" id="FQYO01000001">
    <property type="protein sequence ID" value="SHI30993.1"/>
    <property type="molecule type" value="Genomic_DNA"/>
</dbReference>
<comment type="subcellular location">
    <subcellularLocation>
        <location evidence="1">Membrane</location>
        <topology evidence="1">Multi-pass membrane protein</topology>
    </subcellularLocation>
</comment>
<dbReference type="RefSeq" id="WP_073325740.1">
    <property type="nucleotide sequence ID" value="NZ_FQYO01000001.1"/>
</dbReference>
<keyword evidence="9" id="KW-0732">Signal</keyword>
<protein>
    <submittedName>
        <fullName evidence="11">Cytochrome bo3 quinol oxidase subunit 2</fullName>
    </submittedName>
</protein>
<keyword evidence="4 8" id="KW-0812">Transmembrane</keyword>
<evidence type="ECO:0000313" key="12">
    <source>
        <dbReference type="Proteomes" id="UP000184292"/>
    </source>
</evidence>
<dbReference type="InterPro" id="IPR008972">
    <property type="entry name" value="Cupredoxin"/>
</dbReference>
<keyword evidence="7 8" id="KW-0472">Membrane</keyword>
<evidence type="ECO:0000313" key="11">
    <source>
        <dbReference type="EMBL" id="SHI30993.1"/>
    </source>
</evidence>
<gene>
    <name evidence="11" type="ORF">SAMN05444417_0197</name>
</gene>
<dbReference type="InterPro" id="IPR045187">
    <property type="entry name" value="CcO_II"/>
</dbReference>
<evidence type="ECO:0000256" key="8">
    <source>
        <dbReference type="SAM" id="Phobius"/>
    </source>
</evidence>
<dbReference type="InterPro" id="IPR036257">
    <property type="entry name" value="Cyt_c_oxidase_su2_TM_sf"/>
</dbReference>
<dbReference type="InterPro" id="IPR002429">
    <property type="entry name" value="CcO_II-like_C"/>
</dbReference>
<dbReference type="Proteomes" id="UP000184292">
    <property type="component" value="Unassembled WGS sequence"/>
</dbReference>
<evidence type="ECO:0000256" key="3">
    <source>
        <dbReference type="ARBA" id="ARBA00022448"/>
    </source>
</evidence>
<feature type="chain" id="PRO_5012183760" evidence="9">
    <location>
        <begin position="22"/>
        <end position="285"/>
    </location>
</feature>
<keyword evidence="3" id="KW-0813">Transport</keyword>
<evidence type="ECO:0000256" key="1">
    <source>
        <dbReference type="ARBA" id="ARBA00004141"/>
    </source>
</evidence>
<dbReference type="STRING" id="1447782.SAMN05444417_0197"/>
<evidence type="ECO:0000256" key="2">
    <source>
        <dbReference type="ARBA" id="ARBA00007866"/>
    </source>
</evidence>
<evidence type="ECO:0000256" key="5">
    <source>
        <dbReference type="ARBA" id="ARBA00022982"/>
    </source>
</evidence>
<feature type="transmembrane region" description="Helical" evidence="8">
    <location>
        <begin position="89"/>
        <end position="107"/>
    </location>
</feature>
<dbReference type="Gene3D" id="2.60.40.420">
    <property type="entry name" value="Cupredoxins - blue copper proteins"/>
    <property type="match status" value="1"/>
</dbReference>
<feature type="domain" description="Cytochrome oxidase subunit II copper A binding" evidence="10">
    <location>
        <begin position="121"/>
        <end position="233"/>
    </location>
</feature>
<dbReference type="GO" id="GO:0005507">
    <property type="term" value="F:copper ion binding"/>
    <property type="evidence" value="ECO:0007669"/>
    <property type="project" value="InterPro"/>
</dbReference>
<dbReference type="Gene3D" id="1.10.287.90">
    <property type="match status" value="1"/>
</dbReference>
<feature type="signal peptide" evidence="9">
    <location>
        <begin position="1"/>
        <end position="21"/>
    </location>
</feature>
<dbReference type="SUPFAM" id="SSF81464">
    <property type="entry name" value="Cytochrome c oxidase subunit II-like, transmembrane region"/>
    <property type="match status" value="1"/>
</dbReference>
<keyword evidence="12" id="KW-1185">Reference proteome</keyword>